<accession>A0A7J7LVC6</accession>
<dbReference type="EMBL" id="JACGCM010001965">
    <property type="protein sequence ID" value="KAF6146621.1"/>
    <property type="molecule type" value="Genomic_DNA"/>
</dbReference>
<dbReference type="InterPro" id="IPR053151">
    <property type="entry name" value="RNase_H-like"/>
</dbReference>
<dbReference type="Gene3D" id="2.20.28.200">
    <property type="match status" value="1"/>
</dbReference>
<proteinExistence type="predicted"/>
<gene>
    <name evidence="2" type="ORF">GIB67_008907</name>
</gene>
<protein>
    <recommendedName>
        <fullName evidence="1">RNase H type-1 domain-containing protein</fullName>
    </recommendedName>
</protein>
<dbReference type="Proteomes" id="UP000541444">
    <property type="component" value="Unassembled WGS sequence"/>
</dbReference>
<dbReference type="InterPro" id="IPR011009">
    <property type="entry name" value="Kinase-like_dom_sf"/>
</dbReference>
<dbReference type="OrthoDB" id="1712014at2759"/>
<dbReference type="SUPFAM" id="SSF56112">
    <property type="entry name" value="Protein kinase-like (PK-like)"/>
    <property type="match status" value="1"/>
</dbReference>
<organism evidence="2 3">
    <name type="scientific">Kingdonia uniflora</name>
    <dbReference type="NCBI Taxonomy" id="39325"/>
    <lineage>
        <taxon>Eukaryota</taxon>
        <taxon>Viridiplantae</taxon>
        <taxon>Streptophyta</taxon>
        <taxon>Embryophyta</taxon>
        <taxon>Tracheophyta</taxon>
        <taxon>Spermatophyta</taxon>
        <taxon>Magnoliopsida</taxon>
        <taxon>Ranunculales</taxon>
        <taxon>Circaeasteraceae</taxon>
        <taxon>Kingdonia</taxon>
    </lineage>
</organism>
<dbReference type="GO" id="GO:0003676">
    <property type="term" value="F:nucleic acid binding"/>
    <property type="evidence" value="ECO:0007669"/>
    <property type="project" value="InterPro"/>
</dbReference>
<dbReference type="Gene3D" id="3.40.50.1220">
    <property type="entry name" value="TPP-binding domain"/>
    <property type="match status" value="1"/>
</dbReference>
<dbReference type="PANTHER" id="PTHR47723:SF19">
    <property type="entry name" value="POLYNUCLEOTIDYL TRANSFERASE, RIBONUCLEASE H-LIKE SUPERFAMILY PROTEIN"/>
    <property type="match status" value="1"/>
</dbReference>
<comment type="caution">
    <text evidence="2">The sequence shown here is derived from an EMBL/GenBank/DDBJ whole genome shotgun (WGS) entry which is preliminary data.</text>
</comment>
<evidence type="ECO:0000313" key="3">
    <source>
        <dbReference type="Proteomes" id="UP000541444"/>
    </source>
</evidence>
<dbReference type="SUPFAM" id="SSF52467">
    <property type="entry name" value="DHS-like NAD/FAD-binding domain"/>
    <property type="match status" value="1"/>
</dbReference>
<keyword evidence="3" id="KW-1185">Reference proteome</keyword>
<name>A0A7J7LVC6_9MAGN</name>
<evidence type="ECO:0000313" key="2">
    <source>
        <dbReference type="EMBL" id="KAF6146621.1"/>
    </source>
</evidence>
<dbReference type="CDD" id="cd06222">
    <property type="entry name" value="RNase_H_like"/>
    <property type="match status" value="1"/>
</dbReference>
<dbReference type="InterPro" id="IPR002156">
    <property type="entry name" value="RNaseH_domain"/>
</dbReference>
<sequence>MKKTPQRCSDHLCGARLKDTVLDWENALPVKEMIPLEMHCTRSDLVLCLGTRMKFSIILLSPTFDLSETVHGDIKPDNLLVTSTGTVKIEDSSVSQVFEIIPIPDGLGLLVDDILQHTFTLASGYGCCCSCFPLKVLLCHQWKKEEGNTLYIIARVSSHRFASAEEGEAVAVLARILWARERGNMKTIVETDAEAISSFCKMGEANISWTTKAILQDCLALLNSTSLDIRICCAPRSTNFVAHIIASRFLGDSASWTWYDSPPEWLHLYLEEDGTTFVTHFAY</sequence>
<reference evidence="2 3" key="1">
    <citation type="journal article" date="2020" name="IScience">
        <title>Genome Sequencing of the Endangered Kingdonia uniflora (Circaeasteraceae, Ranunculales) Reveals Potential Mechanisms of Evolutionary Specialization.</title>
        <authorList>
            <person name="Sun Y."/>
            <person name="Deng T."/>
            <person name="Zhang A."/>
            <person name="Moore M.J."/>
            <person name="Landis J.B."/>
            <person name="Lin N."/>
            <person name="Zhang H."/>
            <person name="Zhang X."/>
            <person name="Huang J."/>
            <person name="Zhang X."/>
            <person name="Sun H."/>
            <person name="Wang H."/>
        </authorList>
    </citation>
    <scope>NUCLEOTIDE SEQUENCE [LARGE SCALE GENOMIC DNA]</scope>
    <source>
        <strain evidence="2">TB1705</strain>
        <tissue evidence="2">Leaf</tissue>
    </source>
</reference>
<dbReference type="InterPro" id="IPR044730">
    <property type="entry name" value="RNase_H-like_dom_plant"/>
</dbReference>
<evidence type="ECO:0000259" key="1">
    <source>
        <dbReference type="Pfam" id="PF13456"/>
    </source>
</evidence>
<dbReference type="Pfam" id="PF13456">
    <property type="entry name" value="RVT_3"/>
    <property type="match status" value="1"/>
</dbReference>
<dbReference type="PANTHER" id="PTHR47723">
    <property type="entry name" value="OS05G0353850 PROTEIN"/>
    <property type="match status" value="1"/>
</dbReference>
<dbReference type="AlphaFoldDB" id="A0A7J7LVC6"/>
<feature type="domain" description="RNase H type-1" evidence="1">
    <location>
        <begin position="145"/>
        <end position="248"/>
    </location>
</feature>
<dbReference type="InterPro" id="IPR029035">
    <property type="entry name" value="DHS-like_NAD/FAD-binding_dom"/>
</dbReference>
<dbReference type="GO" id="GO:0004523">
    <property type="term" value="F:RNA-DNA hybrid ribonuclease activity"/>
    <property type="evidence" value="ECO:0007669"/>
    <property type="project" value="InterPro"/>
</dbReference>